<evidence type="ECO:0000313" key="1">
    <source>
        <dbReference type="Proteomes" id="UP000887580"/>
    </source>
</evidence>
<evidence type="ECO:0000313" key="2">
    <source>
        <dbReference type="WBParaSite" id="PS1159_v2.g12610.t1"/>
    </source>
</evidence>
<organism evidence="1 2">
    <name type="scientific">Panagrolaimus sp. PS1159</name>
    <dbReference type="NCBI Taxonomy" id="55785"/>
    <lineage>
        <taxon>Eukaryota</taxon>
        <taxon>Metazoa</taxon>
        <taxon>Ecdysozoa</taxon>
        <taxon>Nematoda</taxon>
        <taxon>Chromadorea</taxon>
        <taxon>Rhabditida</taxon>
        <taxon>Tylenchina</taxon>
        <taxon>Panagrolaimomorpha</taxon>
        <taxon>Panagrolaimoidea</taxon>
        <taxon>Panagrolaimidae</taxon>
        <taxon>Panagrolaimus</taxon>
    </lineage>
</organism>
<proteinExistence type="predicted"/>
<protein>
    <submittedName>
        <fullName evidence="2">G-protein coupled receptors family 1 profile domain-containing protein</fullName>
    </submittedName>
</protein>
<dbReference type="Proteomes" id="UP000887580">
    <property type="component" value="Unplaced"/>
</dbReference>
<sequence>MSLITNSSKEDDDQSWWDSLFDSPVPTPFPYNNTDYAKPLFAITLGGLSLVSFIANLMLFSYIMWQRLYHNFISSHFIAHLCVTNMIGLLALVPMISYSMWTGHSFWLGNEMACRVQAFFTCSIWSVVHYMVLCIAGVHVLTFARIHYDQLFGLPPLQLCILSWLVAFAVSLPCITNGHIVIYDPVLRMCLWGKSDSSYKFLTYFIILGVVIPTVFTYYAYLRVLRILYHSPIVFQSIGLYKSRIIVYTFLLYPVAQIPFYTISIWGTHRFEADHLLPLIAVCLCFLPIFISPVQYAISLVQVKEEDMALTARAHKGTNAYQHVNSGETMRFV</sequence>
<dbReference type="WBParaSite" id="PS1159_v2.g12610.t1">
    <property type="protein sequence ID" value="PS1159_v2.g12610.t1"/>
    <property type="gene ID" value="PS1159_v2.g12610"/>
</dbReference>
<name>A0AC35F0T5_9BILA</name>
<reference evidence="2" key="1">
    <citation type="submission" date="2022-11" db="UniProtKB">
        <authorList>
            <consortium name="WormBaseParasite"/>
        </authorList>
    </citation>
    <scope>IDENTIFICATION</scope>
</reference>
<accession>A0AC35F0T5</accession>